<keyword evidence="1" id="KW-0328">Glycosyltransferase</keyword>
<dbReference type="OrthoDB" id="5290149at2"/>
<protein>
    <submittedName>
        <fullName evidence="3">Heptosyltransferase</fullName>
    </submittedName>
</protein>
<evidence type="ECO:0000256" key="2">
    <source>
        <dbReference type="ARBA" id="ARBA00022679"/>
    </source>
</evidence>
<dbReference type="EMBL" id="LUKF01000020">
    <property type="protein sequence ID" value="KYG60319.1"/>
    <property type="molecule type" value="Genomic_DNA"/>
</dbReference>
<reference evidence="3 4" key="1">
    <citation type="submission" date="2016-03" db="EMBL/GenBank/DDBJ databases">
        <authorList>
            <person name="Ploux O."/>
        </authorList>
    </citation>
    <scope>NUCLEOTIDE SEQUENCE [LARGE SCALE GENOMIC DNA]</scope>
    <source>
        <strain evidence="3 4">BER2</strain>
    </source>
</reference>
<keyword evidence="2 3" id="KW-0808">Transferase</keyword>
<dbReference type="AlphaFoldDB" id="A0A150WBI0"/>
<dbReference type="Gene3D" id="3.40.50.2000">
    <property type="entry name" value="Glycogen Phosphorylase B"/>
    <property type="match status" value="2"/>
</dbReference>
<dbReference type="PANTHER" id="PTHR30160:SF7">
    <property type="entry name" value="ADP-HEPTOSE--LPS HEPTOSYLTRANSFERASE 2"/>
    <property type="match status" value="1"/>
</dbReference>
<sequence>MLLVHLGALGAVVRSTSLLKAIKRKYPSSMITWVTDAPAHHLLKNHPAIDRVLTTSESDLLQLEALEFEVAFVIDKSLKAAGVLKRTHADQVFGFKVQGKNGAVVPATEAAKELWELGLNNQKKFFENRKPETQLMIEALELGTYQRDEYWLPLTKTEENLRQQRRSEFLAKNKKHYVIGLNTGCSNVISYKKLTVEYHRDLIRRIHQDFPEAEVVLLGGPEDTERNRLIAQDLNVISTATESGLRDGLVSVAACDIVITGDSLGMHMAISQKTQVIAWFGPTCAHEIDLYDRGVHILTKSSCSPCWKRTCEKSIMCYDQVSLEEIVNALKSSRANSLSWRSSALHSAAEEVPGAVAPA</sequence>
<dbReference type="GO" id="GO:0005829">
    <property type="term" value="C:cytosol"/>
    <property type="evidence" value="ECO:0007669"/>
    <property type="project" value="TreeGrafter"/>
</dbReference>
<name>A0A150WBI0_BDEBC</name>
<dbReference type="Proteomes" id="UP000075391">
    <property type="component" value="Unassembled WGS sequence"/>
</dbReference>
<dbReference type="GO" id="GO:0009244">
    <property type="term" value="P:lipopolysaccharide core region biosynthetic process"/>
    <property type="evidence" value="ECO:0007669"/>
    <property type="project" value="TreeGrafter"/>
</dbReference>
<evidence type="ECO:0000256" key="1">
    <source>
        <dbReference type="ARBA" id="ARBA00022676"/>
    </source>
</evidence>
<gene>
    <name evidence="3" type="ORF">AZI85_12655</name>
</gene>
<accession>A0A150WBI0</accession>
<dbReference type="SUPFAM" id="SSF53756">
    <property type="entry name" value="UDP-Glycosyltransferase/glycogen phosphorylase"/>
    <property type="match status" value="1"/>
</dbReference>
<evidence type="ECO:0000313" key="4">
    <source>
        <dbReference type="Proteomes" id="UP000075391"/>
    </source>
</evidence>
<proteinExistence type="predicted"/>
<dbReference type="GO" id="GO:0008713">
    <property type="term" value="F:ADP-heptose-lipopolysaccharide heptosyltransferase activity"/>
    <property type="evidence" value="ECO:0007669"/>
    <property type="project" value="TreeGrafter"/>
</dbReference>
<comment type="caution">
    <text evidence="3">The sequence shown here is derived from an EMBL/GenBank/DDBJ whole genome shotgun (WGS) entry which is preliminary data.</text>
</comment>
<dbReference type="InterPro" id="IPR002201">
    <property type="entry name" value="Glyco_trans_9"/>
</dbReference>
<organism evidence="3 4">
    <name type="scientific">Bdellovibrio bacteriovorus</name>
    <dbReference type="NCBI Taxonomy" id="959"/>
    <lineage>
        <taxon>Bacteria</taxon>
        <taxon>Pseudomonadati</taxon>
        <taxon>Bdellovibrionota</taxon>
        <taxon>Bdellovibrionia</taxon>
        <taxon>Bdellovibrionales</taxon>
        <taxon>Pseudobdellovibrionaceae</taxon>
        <taxon>Bdellovibrio</taxon>
    </lineage>
</organism>
<evidence type="ECO:0000313" key="3">
    <source>
        <dbReference type="EMBL" id="KYG60319.1"/>
    </source>
</evidence>
<dbReference type="Pfam" id="PF01075">
    <property type="entry name" value="Glyco_transf_9"/>
    <property type="match status" value="1"/>
</dbReference>
<dbReference type="InterPro" id="IPR051199">
    <property type="entry name" value="LPS_LOS_Heptosyltrfase"/>
</dbReference>
<dbReference type="CDD" id="cd03789">
    <property type="entry name" value="GT9_LPS_heptosyltransferase"/>
    <property type="match status" value="1"/>
</dbReference>
<dbReference type="PANTHER" id="PTHR30160">
    <property type="entry name" value="TETRAACYLDISACCHARIDE 4'-KINASE-RELATED"/>
    <property type="match status" value="1"/>
</dbReference>